<evidence type="ECO:0000256" key="1">
    <source>
        <dbReference type="ARBA" id="ARBA00022679"/>
    </source>
</evidence>
<dbReference type="InterPro" id="IPR000182">
    <property type="entry name" value="GNAT_dom"/>
</dbReference>
<evidence type="ECO:0000256" key="2">
    <source>
        <dbReference type="ARBA" id="ARBA00023315"/>
    </source>
</evidence>
<organism evidence="4 5">
    <name type="scientific">Winogradskyella psychrotolerans RS-3</name>
    <dbReference type="NCBI Taxonomy" id="641526"/>
    <lineage>
        <taxon>Bacteria</taxon>
        <taxon>Pseudomonadati</taxon>
        <taxon>Bacteroidota</taxon>
        <taxon>Flavobacteriia</taxon>
        <taxon>Flavobacteriales</taxon>
        <taxon>Flavobacteriaceae</taxon>
        <taxon>Winogradskyella</taxon>
    </lineage>
</organism>
<reference evidence="4 5" key="1">
    <citation type="journal article" date="2013" name="Genome Announc.">
        <title>Draft Genome Sequence of Winogradskyella psychrotolerans RS-3T, Isolated from the Marine Transect of Kongsfjorden, Ny-Alesund, Svalbard, Arctic Ocean.</title>
        <authorList>
            <person name="Kumar Pinnaka A."/>
            <person name="Ara S."/>
            <person name="Singh A."/>
            <person name="Shivaji S."/>
        </authorList>
    </citation>
    <scope>NUCLEOTIDE SEQUENCE [LARGE SCALE GENOMIC DNA]</scope>
    <source>
        <strain evidence="4 5">RS-3</strain>
    </source>
</reference>
<comment type="caution">
    <text evidence="4">The sequence shown here is derived from an EMBL/GenBank/DDBJ whole genome shotgun (WGS) entry which is preliminary data.</text>
</comment>
<dbReference type="GO" id="GO:0016747">
    <property type="term" value="F:acyltransferase activity, transferring groups other than amino-acyl groups"/>
    <property type="evidence" value="ECO:0007669"/>
    <property type="project" value="InterPro"/>
</dbReference>
<dbReference type="PANTHER" id="PTHR42919:SF8">
    <property type="entry name" value="N-ALPHA-ACETYLTRANSFERASE 50"/>
    <property type="match status" value="1"/>
</dbReference>
<dbReference type="InterPro" id="IPR016181">
    <property type="entry name" value="Acyl_CoA_acyltransferase"/>
</dbReference>
<dbReference type="RefSeq" id="WP_020894885.1">
    <property type="nucleotide sequence ID" value="NZ_ATMR01000034.1"/>
</dbReference>
<dbReference type="eggNOG" id="COG0456">
    <property type="taxonomic scope" value="Bacteria"/>
</dbReference>
<keyword evidence="5" id="KW-1185">Reference proteome</keyword>
<dbReference type="Gene3D" id="3.40.630.30">
    <property type="match status" value="1"/>
</dbReference>
<gene>
    <name evidence="4" type="ORF">ADIWIN_0591</name>
</gene>
<dbReference type="SUPFAM" id="SSF55729">
    <property type="entry name" value="Acyl-CoA N-acyltransferases (Nat)"/>
    <property type="match status" value="1"/>
</dbReference>
<evidence type="ECO:0000259" key="3">
    <source>
        <dbReference type="PROSITE" id="PS51186"/>
    </source>
</evidence>
<dbReference type="PROSITE" id="PS51186">
    <property type="entry name" value="GNAT"/>
    <property type="match status" value="1"/>
</dbReference>
<dbReference type="PATRIC" id="fig|641526.4.peg.587"/>
<dbReference type="EMBL" id="ATMR01000034">
    <property type="protein sequence ID" value="EPR74490.1"/>
    <property type="molecule type" value="Genomic_DNA"/>
</dbReference>
<proteinExistence type="predicted"/>
<evidence type="ECO:0000313" key="5">
    <source>
        <dbReference type="Proteomes" id="UP000014962"/>
    </source>
</evidence>
<dbReference type="Proteomes" id="UP000014962">
    <property type="component" value="Unassembled WGS sequence"/>
</dbReference>
<name>S7VW32_9FLAO</name>
<dbReference type="STRING" id="641526.ADIWIN_0591"/>
<dbReference type="Pfam" id="PF13673">
    <property type="entry name" value="Acetyltransf_10"/>
    <property type="match status" value="1"/>
</dbReference>
<dbReference type="AlphaFoldDB" id="S7VW32"/>
<evidence type="ECO:0000313" key="4">
    <source>
        <dbReference type="EMBL" id="EPR74490.1"/>
    </source>
</evidence>
<accession>S7VW32</accession>
<sequence>MIEIIKADAEHSQLIAELAQQTFFESHGHSASKDDINNFILKTYNAEAIRKEFENKQVAYHLIYDNEILAGFSKIELQCPNINISEKNITKLDRIYLLEAFQGKQLGVKLLDFNIALSKKQHQNGIWLVVWTENNKAVNFYKKMGFKIAGAYDFQISETHTNPNHVMYLEYN</sequence>
<protein>
    <submittedName>
        <fullName evidence="4">Transcriptional regulator</fullName>
    </submittedName>
</protein>
<dbReference type="PANTHER" id="PTHR42919">
    <property type="entry name" value="N-ALPHA-ACETYLTRANSFERASE"/>
    <property type="match status" value="1"/>
</dbReference>
<keyword evidence="2" id="KW-0012">Acyltransferase</keyword>
<feature type="domain" description="N-acetyltransferase" evidence="3">
    <location>
        <begin position="2"/>
        <end position="172"/>
    </location>
</feature>
<dbReference type="InterPro" id="IPR051556">
    <property type="entry name" value="N-term/lysine_N-AcTrnsfr"/>
</dbReference>
<keyword evidence="1" id="KW-0808">Transferase</keyword>